<sequence>MTKHNIPRPRLSKLVISNFRCIGPKPVVIDLDEIVVLVGPNNSGKSSILRAYEVVMCDGSKNGELNLDDFPNGKIESHALPKIELHTVVYDHSPGEKWIDETSGEKVVRELWTWANIGKAKRQGFNVTTGEWDDSVPWGAANVANSRRPQPHKVDAFSDPEVQSKEIIKLLTSIINDRVKSFINPKIDQEEQSEFVKLLEQVKTIQKSIISESQDEINKAQDGISELIKEVFPGYKVVFDSRPEDDIEKSISLFKAGSKLLMGPEEGFQSTIDRQGSGARRTLLWAALRYISESSSKNDRPHVLLLDEPELCLHPNAVREACRVLYDLPKTNKWQVMVTTHSPSFIDVSRDNTTIIRVERNAEGEIEGTTVYRPNKIMLNDDDKVRLKLLNICDPYVTEFFFGGHTIVVEGDTEYTAFKHVISQYPDQFKDVHIIRARGKATIISLIKILNHFGSRYSILHDSDYPTLSNGNKNGAWTTNENIRNAVYCHEDPTKVRLIASIRNFENAFLGEEVSKEKPYNALVNLMEKPNSLKQIRDLLEALVNHAARIPHGFIEWDVLEDLEKSLNNRTELNHFS</sequence>
<gene>
    <name evidence="3" type="ORF">ABE41_015050</name>
</gene>
<keyword evidence="3" id="KW-0378">Hydrolase</keyword>
<dbReference type="Proteomes" id="UP000077412">
    <property type="component" value="Chromosome"/>
</dbReference>
<keyword evidence="3" id="KW-0255">Endonuclease</keyword>
<dbReference type="InterPro" id="IPR051396">
    <property type="entry name" value="Bact_Antivir_Def_Nuclease"/>
</dbReference>
<evidence type="ECO:0000259" key="1">
    <source>
        <dbReference type="Pfam" id="PF13175"/>
    </source>
</evidence>
<dbReference type="GO" id="GO:0004519">
    <property type="term" value="F:endonuclease activity"/>
    <property type="evidence" value="ECO:0007669"/>
    <property type="project" value="UniProtKB-KW"/>
</dbReference>
<dbReference type="Pfam" id="PF20469">
    <property type="entry name" value="OLD-like_TOPRIM"/>
    <property type="match status" value="1"/>
</dbReference>
<evidence type="ECO:0000259" key="2">
    <source>
        <dbReference type="Pfam" id="PF20469"/>
    </source>
</evidence>
<dbReference type="Pfam" id="PF13175">
    <property type="entry name" value="AAA_15"/>
    <property type="match status" value="2"/>
</dbReference>
<dbReference type="SUPFAM" id="SSF52540">
    <property type="entry name" value="P-loop containing nucleoside triphosphate hydrolases"/>
    <property type="match status" value="1"/>
</dbReference>
<dbReference type="InterPro" id="IPR027417">
    <property type="entry name" value="P-loop_NTPase"/>
</dbReference>
<dbReference type="OrthoDB" id="9801813at2"/>
<dbReference type="EMBL" id="CP016761">
    <property type="protein sequence ID" value="ANX13324.1"/>
    <property type="molecule type" value="Genomic_DNA"/>
</dbReference>
<dbReference type="KEGG" id="far:ABE41_015050"/>
<name>A0A1B1Z7D5_9BACL</name>
<dbReference type="AlphaFoldDB" id="A0A1B1Z7D5"/>
<evidence type="ECO:0000313" key="3">
    <source>
        <dbReference type="EMBL" id="ANX13324.1"/>
    </source>
</evidence>
<keyword evidence="3" id="KW-0540">Nuclease</keyword>
<dbReference type="InterPro" id="IPR034139">
    <property type="entry name" value="TOPRIM_OLD"/>
</dbReference>
<accession>A0A1B1Z7D5</accession>
<reference evidence="3 4" key="1">
    <citation type="submission" date="2016-08" db="EMBL/GenBank/DDBJ databases">
        <title>Complete genome sequence of Fictibacillus arsenicus G25-54, a strain with toxicity to nematodes and a potential arsenic-resistance activity.</title>
        <authorList>
            <person name="Zheng Z."/>
        </authorList>
    </citation>
    <scope>NUCLEOTIDE SEQUENCE [LARGE SCALE GENOMIC DNA]</scope>
    <source>
        <strain evidence="3 4">G25-54</strain>
    </source>
</reference>
<protein>
    <submittedName>
        <fullName evidence="3">ATP-dependent endonuclease</fullName>
    </submittedName>
</protein>
<keyword evidence="4" id="KW-1185">Reference proteome</keyword>
<dbReference type="Gene3D" id="3.40.50.300">
    <property type="entry name" value="P-loop containing nucleotide triphosphate hydrolases"/>
    <property type="match status" value="1"/>
</dbReference>
<feature type="domain" description="OLD protein-like TOPRIM" evidence="2">
    <location>
        <begin position="401"/>
        <end position="464"/>
    </location>
</feature>
<dbReference type="STRING" id="255247.ABE41_015050"/>
<dbReference type="CDD" id="cd01026">
    <property type="entry name" value="TOPRIM_OLD"/>
    <property type="match status" value="1"/>
</dbReference>
<proteinExistence type="predicted"/>
<dbReference type="RefSeq" id="WP_066291979.1">
    <property type="nucleotide sequence ID" value="NZ_CP016761.1"/>
</dbReference>
<dbReference type="PANTHER" id="PTHR43581:SF4">
    <property type="entry name" value="ATP_GTP PHOSPHATASE"/>
    <property type="match status" value="1"/>
</dbReference>
<evidence type="ECO:0000313" key="4">
    <source>
        <dbReference type="Proteomes" id="UP000077412"/>
    </source>
</evidence>
<feature type="domain" description="Endonuclease GajA/Old nuclease/RecF-like AAA" evidence="1">
    <location>
        <begin position="11"/>
        <end position="62"/>
    </location>
</feature>
<feature type="domain" description="Endonuclease GajA/Old nuclease/RecF-like AAA" evidence="1">
    <location>
        <begin position="161"/>
        <end position="346"/>
    </location>
</feature>
<organism evidence="3 4">
    <name type="scientific">Fictibacillus arsenicus</name>
    <dbReference type="NCBI Taxonomy" id="255247"/>
    <lineage>
        <taxon>Bacteria</taxon>
        <taxon>Bacillati</taxon>
        <taxon>Bacillota</taxon>
        <taxon>Bacilli</taxon>
        <taxon>Bacillales</taxon>
        <taxon>Fictibacillaceae</taxon>
        <taxon>Fictibacillus</taxon>
    </lineage>
</organism>
<dbReference type="InterPro" id="IPR041685">
    <property type="entry name" value="AAA_GajA/Old/RecF-like"/>
</dbReference>
<dbReference type="PANTHER" id="PTHR43581">
    <property type="entry name" value="ATP/GTP PHOSPHATASE"/>
    <property type="match status" value="1"/>
</dbReference>